<sequence>MGRKAHEARACDAKPMSMRQASLTDHCATLGNGGCGGPFYRRQSMANFSEPSPHASPGSSASQGTTAYRPAIAELPSCLPQPLGYWIYAEVVMDRLALAYLPGFAIALGFITLSLAVIDQANAPHAPINAQPAPAPMAVDESNRAGLWITTEHEPGHEGLPPRHLRF</sequence>
<keyword evidence="1" id="KW-0472">Membrane</keyword>
<proteinExistence type="predicted"/>
<gene>
    <name evidence="2" type="ORF">DNJ96_15665</name>
</gene>
<keyword evidence="1" id="KW-1133">Transmembrane helix</keyword>
<reference evidence="2 3" key="1">
    <citation type="submission" date="2018-06" db="EMBL/GenBank/DDBJ databases">
        <title>Three novel Pseudomonas species isolated from symptomatic oak.</title>
        <authorList>
            <person name="Bueno-Gonzalez V."/>
            <person name="Brady C."/>
        </authorList>
    </citation>
    <scope>NUCLEOTIDE SEQUENCE [LARGE SCALE GENOMIC DNA]</scope>
    <source>
        <strain evidence="2 3">P17C</strain>
    </source>
</reference>
<accession>A0A4Q9R0D9</accession>
<keyword evidence="3" id="KW-1185">Reference proteome</keyword>
<comment type="caution">
    <text evidence="2">The sequence shown here is derived from an EMBL/GenBank/DDBJ whole genome shotgun (WGS) entry which is preliminary data.</text>
</comment>
<protein>
    <submittedName>
        <fullName evidence="2">Uncharacterized protein</fullName>
    </submittedName>
</protein>
<dbReference type="EMBL" id="QJUP01000025">
    <property type="protein sequence ID" value="TBU92019.1"/>
    <property type="molecule type" value="Genomic_DNA"/>
</dbReference>
<evidence type="ECO:0000313" key="2">
    <source>
        <dbReference type="EMBL" id="TBU92019.1"/>
    </source>
</evidence>
<name>A0A4Q9R0D9_9GAMM</name>
<feature type="transmembrane region" description="Helical" evidence="1">
    <location>
        <begin position="97"/>
        <end position="118"/>
    </location>
</feature>
<dbReference type="AlphaFoldDB" id="A0A4Q9R0D9"/>
<keyword evidence="1" id="KW-0812">Transmembrane</keyword>
<evidence type="ECO:0000256" key="1">
    <source>
        <dbReference type="SAM" id="Phobius"/>
    </source>
</evidence>
<evidence type="ECO:0000313" key="3">
    <source>
        <dbReference type="Proteomes" id="UP000292639"/>
    </source>
</evidence>
<organism evidence="2 3">
    <name type="scientific">Stutzerimonas kirkiae</name>
    <dbReference type="NCBI Taxonomy" id="2211392"/>
    <lineage>
        <taxon>Bacteria</taxon>
        <taxon>Pseudomonadati</taxon>
        <taxon>Pseudomonadota</taxon>
        <taxon>Gammaproteobacteria</taxon>
        <taxon>Pseudomonadales</taxon>
        <taxon>Pseudomonadaceae</taxon>
        <taxon>Stutzerimonas</taxon>
    </lineage>
</organism>
<dbReference type="Proteomes" id="UP000292639">
    <property type="component" value="Unassembled WGS sequence"/>
</dbReference>